<dbReference type="AlphaFoldDB" id="A0A2U2J5B9"/>
<proteinExistence type="predicted"/>
<keyword evidence="3" id="KW-1185">Reference proteome</keyword>
<keyword evidence="1" id="KW-0812">Transmembrane</keyword>
<comment type="caution">
    <text evidence="2">The sequence shown here is derived from an EMBL/GenBank/DDBJ whole genome shotgun (WGS) entry which is preliminary data.</text>
</comment>
<dbReference type="OrthoDB" id="7065589at2"/>
<dbReference type="RefSeq" id="WP_109271667.1">
    <property type="nucleotide sequence ID" value="NZ_QFFF01000001.1"/>
</dbReference>
<keyword evidence="1" id="KW-1133">Transmembrane helix</keyword>
<evidence type="ECO:0000256" key="1">
    <source>
        <dbReference type="SAM" id="Phobius"/>
    </source>
</evidence>
<sequence>MSVAGARDAGVNALAMPPEQALLELTILNAEAHDHRFEEIMIPLLDRGVPPEVLTRLSELWEHTKAVAGEIVAVGKIIVRAVVDFLIANPKLTIGLALGAALASLIASIPFLGPILAPLSTWMSVAYGGAVGALMDAGDYSGAIYPAAITLASKFFELLAAIFNGVQAYWMA</sequence>
<accession>A0A2U2J5B9</accession>
<keyword evidence="1" id="KW-0472">Membrane</keyword>
<evidence type="ECO:0000313" key="2">
    <source>
        <dbReference type="EMBL" id="PWG03529.1"/>
    </source>
</evidence>
<evidence type="ECO:0000313" key="3">
    <source>
        <dbReference type="Proteomes" id="UP000245916"/>
    </source>
</evidence>
<dbReference type="Proteomes" id="UP000245916">
    <property type="component" value="Unassembled WGS sequence"/>
</dbReference>
<name>A0A2U2J5B9_9SPHN</name>
<organism evidence="2 3">
    <name type="scientific">Allosphingosinicella humi</name>
    <dbReference type="NCBI Taxonomy" id="2068657"/>
    <lineage>
        <taxon>Bacteria</taxon>
        <taxon>Pseudomonadati</taxon>
        <taxon>Pseudomonadota</taxon>
        <taxon>Alphaproteobacteria</taxon>
        <taxon>Sphingomonadales</taxon>
        <taxon>Sphingomonadaceae</taxon>
        <taxon>Allosphingosinicella</taxon>
    </lineage>
</organism>
<reference evidence="2 3" key="1">
    <citation type="submission" date="2018-05" db="EMBL/GenBank/DDBJ databases">
        <title>Genome of Sphingosinicella humi QZX222.</title>
        <authorList>
            <person name="Qiao Z."/>
            <person name="Wang G."/>
        </authorList>
    </citation>
    <scope>NUCLEOTIDE SEQUENCE [LARGE SCALE GENOMIC DNA]</scope>
    <source>
        <strain evidence="2 3">QZX222</strain>
    </source>
</reference>
<dbReference type="EMBL" id="QFFF01000001">
    <property type="protein sequence ID" value="PWG03529.1"/>
    <property type="molecule type" value="Genomic_DNA"/>
</dbReference>
<protein>
    <submittedName>
        <fullName evidence="2">Uncharacterized protein</fullName>
    </submittedName>
</protein>
<feature type="transmembrane region" description="Helical" evidence="1">
    <location>
        <begin position="94"/>
        <end position="117"/>
    </location>
</feature>
<gene>
    <name evidence="2" type="ORF">DF286_12080</name>
</gene>
<feature type="transmembrane region" description="Helical" evidence="1">
    <location>
        <begin position="143"/>
        <end position="166"/>
    </location>
</feature>